<dbReference type="FunFam" id="1.20.1270.50:FF:000004">
    <property type="entry name" value="alpha-mannosidase 2C1 isoform X1"/>
    <property type="match status" value="1"/>
</dbReference>
<dbReference type="InterPro" id="IPR000602">
    <property type="entry name" value="Glyco_hydro_38_N"/>
</dbReference>
<dbReference type="STRING" id="289078.A0A2X0LAR0"/>
<dbReference type="EC" id="3.2.1.24" evidence="3"/>
<dbReference type="FunFam" id="2.70.98.30:FF:000001">
    <property type="entry name" value="alpha-mannosidase 2C1 isoform X2"/>
    <property type="match status" value="1"/>
</dbReference>
<evidence type="ECO:0000256" key="1">
    <source>
        <dbReference type="ARBA" id="ARBA00000365"/>
    </source>
</evidence>
<dbReference type="Pfam" id="PF07748">
    <property type="entry name" value="Glyco_hydro_38C"/>
    <property type="match status" value="1"/>
</dbReference>
<name>A0A2X0LAR0_9BASI</name>
<evidence type="ECO:0000259" key="10">
    <source>
        <dbReference type="SMART" id="SM00872"/>
    </source>
</evidence>
<evidence type="ECO:0000256" key="7">
    <source>
        <dbReference type="ARBA" id="ARBA00054985"/>
    </source>
</evidence>
<dbReference type="InterPro" id="IPR028995">
    <property type="entry name" value="Glyco_hydro_57/38_cen_sf"/>
</dbReference>
<evidence type="ECO:0000256" key="5">
    <source>
        <dbReference type="ARBA" id="ARBA00022801"/>
    </source>
</evidence>
<feature type="compositionally biased region" description="Polar residues" evidence="9">
    <location>
        <begin position="212"/>
        <end position="222"/>
    </location>
</feature>
<keyword evidence="12" id="KW-1185">Reference proteome</keyword>
<dbReference type="InterPro" id="IPR011330">
    <property type="entry name" value="Glyco_hydro/deAcase_b/a-brl"/>
</dbReference>
<dbReference type="InterPro" id="IPR037094">
    <property type="entry name" value="Glyco_hydro_38_cen_sf"/>
</dbReference>
<dbReference type="Pfam" id="PF17677">
    <property type="entry name" value="Glyco_hydro38C2"/>
    <property type="match status" value="1"/>
</dbReference>
<dbReference type="SUPFAM" id="SSF88688">
    <property type="entry name" value="Families 57/38 glycoside transferase middle domain"/>
    <property type="match status" value="1"/>
</dbReference>
<evidence type="ECO:0000313" key="12">
    <source>
        <dbReference type="Proteomes" id="UP000249723"/>
    </source>
</evidence>
<dbReference type="GO" id="GO:0030246">
    <property type="term" value="F:carbohydrate binding"/>
    <property type="evidence" value="ECO:0007669"/>
    <property type="project" value="InterPro"/>
</dbReference>
<dbReference type="Gene3D" id="2.70.98.30">
    <property type="entry name" value="Golgi alpha-mannosidase II, domain 4"/>
    <property type="match status" value="1"/>
</dbReference>
<dbReference type="GO" id="GO:0004559">
    <property type="term" value="F:alpha-mannosidase activity"/>
    <property type="evidence" value="ECO:0007669"/>
    <property type="project" value="UniProtKB-EC"/>
</dbReference>
<dbReference type="GO" id="GO:0000329">
    <property type="term" value="C:fungal-type vacuole membrane"/>
    <property type="evidence" value="ECO:0007669"/>
    <property type="project" value="TreeGrafter"/>
</dbReference>
<dbReference type="InterPro" id="IPR015341">
    <property type="entry name" value="Glyco_hydro_38_cen"/>
</dbReference>
<dbReference type="InterPro" id="IPR011682">
    <property type="entry name" value="Glyco_hydro_38_C"/>
</dbReference>
<dbReference type="Pfam" id="PF22907">
    <property type="entry name" value="Ams1-like_1st"/>
    <property type="match status" value="1"/>
</dbReference>
<dbReference type="SMART" id="SM00872">
    <property type="entry name" value="Alpha-mann_mid"/>
    <property type="match status" value="1"/>
</dbReference>
<dbReference type="Gene3D" id="1.20.1270.50">
    <property type="entry name" value="Glycoside hydrolase family 38, central domain"/>
    <property type="match status" value="1"/>
</dbReference>
<dbReference type="Pfam" id="PF01074">
    <property type="entry name" value="Glyco_hydro_38N"/>
    <property type="match status" value="1"/>
</dbReference>
<reference evidence="12" key="1">
    <citation type="submission" date="2016-10" db="EMBL/GenBank/DDBJ databases">
        <authorList>
            <person name="Jeantristanb JTB J.-T."/>
            <person name="Ricardo R."/>
        </authorList>
    </citation>
    <scope>NUCLEOTIDE SEQUENCE [LARGE SCALE GENOMIC DNA]</scope>
</reference>
<dbReference type="AlphaFoldDB" id="A0A2X0LAR0"/>
<dbReference type="PANTHER" id="PTHR46017:SF1">
    <property type="entry name" value="ALPHA-MANNOSIDASE 2C1"/>
    <property type="match status" value="1"/>
</dbReference>
<feature type="region of interest" description="Disordered" evidence="9">
    <location>
        <begin position="1178"/>
        <end position="1198"/>
    </location>
</feature>
<protein>
    <recommendedName>
        <fullName evidence="8">Alpha-mannosidase</fullName>
        <ecNumber evidence="3">3.2.1.24</ecNumber>
    </recommendedName>
</protein>
<evidence type="ECO:0000256" key="8">
    <source>
        <dbReference type="ARBA" id="ARBA00071615"/>
    </source>
</evidence>
<accession>A0A2X0LAR0</accession>
<dbReference type="InterPro" id="IPR041147">
    <property type="entry name" value="GH38_C"/>
</dbReference>
<keyword evidence="6" id="KW-0326">Glycosidase</keyword>
<gene>
    <name evidence="11" type="ORF">BZ3500_MVSOF-1268-A1-R1_CHR3-1G06128</name>
</gene>
<feature type="domain" description="Glycoside hydrolase family 38 central" evidence="10">
    <location>
        <begin position="600"/>
        <end position="682"/>
    </location>
</feature>
<dbReference type="SUPFAM" id="SSF74650">
    <property type="entry name" value="Galactose mutarotase-like"/>
    <property type="match status" value="1"/>
</dbReference>
<proteinExistence type="inferred from homology"/>
<dbReference type="FunFam" id="3.20.110.10:FF:000002">
    <property type="entry name" value="alpha-mannosidase 2C1 isoform X1"/>
    <property type="match status" value="1"/>
</dbReference>
<feature type="region of interest" description="Disordered" evidence="9">
    <location>
        <begin position="212"/>
        <end position="232"/>
    </location>
</feature>
<organism evidence="11 12">
    <name type="scientific">Microbotryum saponariae</name>
    <dbReference type="NCBI Taxonomy" id="289078"/>
    <lineage>
        <taxon>Eukaryota</taxon>
        <taxon>Fungi</taxon>
        <taxon>Dikarya</taxon>
        <taxon>Basidiomycota</taxon>
        <taxon>Pucciniomycotina</taxon>
        <taxon>Microbotryomycetes</taxon>
        <taxon>Microbotryales</taxon>
        <taxon>Microbotryaceae</taxon>
        <taxon>Microbotryum</taxon>
    </lineage>
</organism>
<evidence type="ECO:0000256" key="4">
    <source>
        <dbReference type="ARBA" id="ARBA00022723"/>
    </source>
</evidence>
<dbReference type="InterPro" id="IPR054723">
    <property type="entry name" value="Ams1-like_N"/>
</dbReference>
<comment type="function">
    <text evidence="7">Degrades free oligosaccharides in the vacuole.</text>
</comment>
<dbReference type="Pfam" id="PF09261">
    <property type="entry name" value="Alpha-mann_mid"/>
    <property type="match status" value="1"/>
</dbReference>
<evidence type="ECO:0000256" key="9">
    <source>
        <dbReference type="SAM" id="MobiDB-lite"/>
    </source>
</evidence>
<dbReference type="GO" id="GO:0006013">
    <property type="term" value="P:mannose metabolic process"/>
    <property type="evidence" value="ECO:0007669"/>
    <property type="project" value="InterPro"/>
</dbReference>
<dbReference type="PANTHER" id="PTHR46017">
    <property type="entry name" value="ALPHA-MANNOSIDASE 2C1"/>
    <property type="match status" value="1"/>
</dbReference>
<keyword evidence="4" id="KW-0479">Metal-binding</keyword>
<dbReference type="InterPro" id="IPR011013">
    <property type="entry name" value="Gal_mutarotase_sf_dom"/>
</dbReference>
<evidence type="ECO:0000313" key="11">
    <source>
        <dbReference type="EMBL" id="SCZ99589.1"/>
    </source>
</evidence>
<sequence length="1198" mass="133713">MAYANSKPLYPVQAGGPSPLHFRGLTLGRLETFERGPYDNIHSVLYEHRIDDPEHIQIESWSSPGRTKTPFKEAIKQKFKPAKKGDHFGPSWSQSVSFVYHRVPVTQALISNTKLETCSHWFRITINLPGSWANADRVQLEWDPGCEAMVYDTEGLTLQGITGGFGVDRHIEFILDPKKRSSTYRLYIEVACNAMFGESLTADYFAHRAEQTRSLPNAGNGTPDNNDPPDNSRMFQLATADLVVPRMDAWQLRWDFRTMNDLARALPENSPLGNKCLEVCNAIMNTFKADDLSTIAKCRRLAEKVFGQGWEELGHKIFKGDPADAMTWGIGNCHIDTAWLWPYSATRQKTARSWSTQLDLMDRYPEYTFVASQAQQFKWLEEDYPLLFQKIKGRVESGEFQPIGAAWVECDTNMPSGEALCRQFLYGQRYYKSRFGKYTRTFWLPDSFGYSSQLPQLCRLAGCDFFFTQKLSWSQFNAPVHTSFKWVGQDGSQVLTHMTPVNTYTAQASVDDVRNSINNHKSLQSGAATGLLAFGNGDGGGGPLSHMLENLRRCRAVADHSGELPKVTMGKTVDLFYEDILNKSEGGATLPTWNGELYLELHRGTATSHGSIKKGNRKSEILLREVEYAATLASVWGATKKGYSYPKDKIDPLWEGVLLNQFHDVLPGSGIALIYEDAEKVSSKSSLFRDRWIYAETAEKGGALLEEALRVLLPGSVRADDVNAEGDELVAVNTTNFARRDLVKIPLAGARALADAAIQLSHDGAAYVLFENDGAQPLSSTTSIEALNLVPARARAVGSDYILSNSQLKVTVNKKGRITSLIDVELNRELIDEGKTAGFVIFEDRPLNWDAWDIDVFHLETKEDVDASSVEVLEDGPMRASIVATYHVGKSKVKATISLDAIAPVAKKDALSLVRFDTEVMWFEKHRFLKWEVPLAISSEYATYENQFGVCQRPTTRNTTWDRAKFEVVGHKFADLSEFGYGVALLNDCKYGYACEGNVLRFSLLRAPTSPDPHTDEGHHAFSFALQPHRGSFVESDVPIAGWLFNQPPQVRRIPRVSFQAALARDAVPQPFKLEGTRNIMLDTIKRGEEDHFSGKGSTTEPQTVVLRFYEAFGGHGQVDVVSPLAIESATICDLLERDLEDVEVVQSLKGGKDMSSFKLKFRGFQVVSVKVTLATSSGGGKKEELKGSKRDEQWLEL</sequence>
<comment type="similarity">
    <text evidence="2">Belongs to the glycosyl hydrolase 38 family.</text>
</comment>
<dbReference type="EMBL" id="FMWP01000096">
    <property type="protein sequence ID" value="SCZ99589.1"/>
    <property type="molecule type" value="Genomic_DNA"/>
</dbReference>
<comment type="catalytic activity">
    <reaction evidence="1">
        <text>Hydrolysis of terminal, non-reducing alpha-D-mannose residues in alpha-D-mannosides.</text>
        <dbReference type="EC" id="3.2.1.24"/>
    </reaction>
</comment>
<keyword evidence="5" id="KW-0378">Hydrolase</keyword>
<dbReference type="InterPro" id="IPR027291">
    <property type="entry name" value="Glyco_hydro_38_N_sf"/>
</dbReference>
<dbReference type="SUPFAM" id="SSF88713">
    <property type="entry name" value="Glycoside hydrolase/deacetylase"/>
    <property type="match status" value="1"/>
</dbReference>
<evidence type="ECO:0000256" key="6">
    <source>
        <dbReference type="ARBA" id="ARBA00023295"/>
    </source>
</evidence>
<dbReference type="GO" id="GO:0009313">
    <property type="term" value="P:oligosaccharide catabolic process"/>
    <property type="evidence" value="ECO:0007669"/>
    <property type="project" value="TreeGrafter"/>
</dbReference>
<dbReference type="GO" id="GO:0046872">
    <property type="term" value="F:metal ion binding"/>
    <property type="evidence" value="ECO:0007669"/>
    <property type="project" value="UniProtKB-KW"/>
</dbReference>
<evidence type="ECO:0000256" key="2">
    <source>
        <dbReference type="ARBA" id="ARBA00009792"/>
    </source>
</evidence>
<feature type="compositionally biased region" description="Basic and acidic residues" evidence="9">
    <location>
        <begin position="1181"/>
        <end position="1198"/>
    </location>
</feature>
<dbReference type="CDD" id="cd10812">
    <property type="entry name" value="GH38N_AMII_ScAms1_like"/>
    <property type="match status" value="1"/>
</dbReference>
<dbReference type="Gene3D" id="3.20.110.10">
    <property type="entry name" value="Glycoside hydrolase 38, N terminal domain"/>
    <property type="match status" value="1"/>
</dbReference>
<dbReference type="OrthoDB" id="10261055at2759"/>
<dbReference type="Proteomes" id="UP000249723">
    <property type="component" value="Unassembled WGS sequence"/>
</dbReference>
<evidence type="ECO:0000256" key="3">
    <source>
        <dbReference type="ARBA" id="ARBA00012752"/>
    </source>
</evidence>